<proteinExistence type="predicted"/>
<protein>
    <submittedName>
        <fullName evidence="1">General secretion pathway protein GspK</fullName>
    </submittedName>
</protein>
<dbReference type="AlphaFoldDB" id="A0A7G9RQG0"/>
<accession>A0A7G9RQG0</accession>
<evidence type="ECO:0000313" key="2">
    <source>
        <dbReference type="Proteomes" id="UP000515811"/>
    </source>
</evidence>
<sequence length="226" mass="23419">MQIALQQMLASGQPIDKLVEAPVSYAGREVQVRLVPMNGLIDLNRAPVPLLAAAFQYAGGLDEGAATNLANAVEAMRREPGPSGRPPGFEAVEDLMLISGMDYALYSRVAPALTTEAGGSGMVNVKAAPPIVLNIVAGGNQGAVGTFLQSRAGDNIGADTSGMNGAFIDSGSPSKVVELNARVPLPDGGAIIVIRRYMVGPAAKDGLPWRVFYAAFRVELASTPTT</sequence>
<dbReference type="KEGG" id="drg:H9K76_02825"/>
<dbReference type="Proteomes" id="UP000515811">
    <property type="component" value="Chromosome"/>
</dbReference>
<gene>
    <name evidence="1" type="ORF">H9K76_02825</name>
</gene>
<evidence type="ECO:0000313" key="1">
    <source>
        <dbReference type="EMBL" id="QNN57835.1"/>
    </source>
</evidence>
<name>A0A7G9RQG0_9BURK</name>
<organism evidence="1 2">
    <name type="scientific">Diaphorobacter ruginosibacter</name>
    <dbReference type="NCBI Taxonomy" id="1715720"/>
    <lineage>
        <taxon>Bacteria</taxon>
        <taxon>Pseudomonadati</taxon>
        <taxon>Pseudomonadota</taxon>
        <taxon>Betaproteobacteria</taxon>
        <taxon>Burkholderiales</taxon>
        <taxon>Comamonadaceae</taxon>
        <taxon>Diaphorobacter</taxon>
    </lineage>
</organism>
<dbReference type="RefSeq" id="WP_187598080.1">
    <property type="nucleotide sequence ID" value="NZ_CP060714.1"/>
</dbReference>
<reference evidence="1 2" key="1">
    <citation type="submission" date="2020-08" db="EMBL/GenBank/DDBJ databases">
        <title>Genome sequence of Diaphorobacter ruginosibacter DSM 27467T.</title>
        <authorList>
            <person name="Hyun D.-W."/>
            <person name="Bae J.-W."/>
        </authorList>
    </citation>
    <scope>NUCLEOTIDE SEQUENCE [LARGE SCALE GENOMIC DNA]</scope>
    <source>
        <strain evidence="1 2">DSM 27467</strain>
    </source>
</reference>
<keyword evidence="2" id="KW-1185">Reference proteome</keyword>
<dbReference type="EMBL" id="CP060714">
    <property type="protein sequence ID" value="QNN57835.1"/>
    <property type="molecule type" value="Genomic_DNA"/>
</dbReference>